<feature type="compositionally biased region" description="Polar residues" evidence="1">
    <location>
        <begin position="21"/>
        <end position="32"/>
    </location>
</feature>
<organism evidence="2 3">
    <name type="scientific">Solanum tuberosum</name>
    <name type="common">Potato</name>
    <dbReference type="NCBI Taxonomy" id="4113"/>
    <lineage>
        <taxon>Eukaryota</taxon>
        <taxon>Viridiplantae</taxon>
        <taxon>Streptophyta</taxon>
        <taxon>Embryophyta</taxon>
        <taxon>Tracheophyta</taxon>
        <taxon>Spermatophyta</taxon>
        <taxon>Magnoliopsida</taxon>
        <taxon>eudicotyledons</taxon>
        <taxon>Gunneridae</taxon>
        <taxon>Pentapetalae</taxon>
        <taxon>asterids</taxon>
        <taxon>lamiids</taxon>
        <taxon>Solanales</taxon>
        <taxon>Solanaceae</taxon>
        <taxon>Solanoideae</taxon>
        <taxon>Solaneae</taxon>
        <taxon>Solanum</taxon>
    </lineage>
</organism>
<feature type="compositionally biased region" description="Basic and acidic residues" evidence="1">
    <location>
        <begin position="110"/>
        <end position="124"/>
    </location>
</feature>
<dbReference type="PaxDb" id="4113-PGSC0003DMT400073679"/>
<dbReference type="Proteomes" id="UP000011115">
    <property type="component" value="Unassembled WGS sequence"/>
</dbReference>
<name>M1CSG2_SOLTU</name>
<feature type="compositionally biased region" description="Basic residues" evidence="1">
    <location>
        <begin position="99"/>
        <end position="109"/>
    </location>
</feature>
<reference evidence="2" key="2">
    <citation type="submission" date="2015-06" db="UniProtKB">
        <authorList>
            <consortium name="EnsemblPlants"/>
        </authorList>
    </citation>
    <scope>IDENTIFICATION</scope>
    <source>
        <strain evidence="2">DM1-3 516 R44</strain>
    </source>
</reference>
<evidence type="ECO:0000313" key="3">
    <source>
        <dbReference type="Proteomes" id="UP000011115"/>
    </source>
</evidence>
<dbReference type="AlphaFoldDB" id="M1CSG2"/>
<protein>
    <submittedName>
        <fullName evidence="2">Uncharacterized protein</fullName>
    </submittedName>
</protein>
<keyword evidence="3" id="KW-1185">Reference proteome</keyword>
<feature type="region of interest" description="Disordered" evidence="1">
    <location>
        <begin position="89"/>
        <end position="124"/>
    </location>
</feature>
<sequence length="160" mass="18256">MVERSTRRVMRKCCWIPTPSEALTSHPPSTTEASDDEHGEEAIDVTAGEEKALKALRKGLNRVNRLLLAHAQGSNDDVAAMRRGRCINRLGLESEEERKKRRRRRRRRREERGRSSKFRQDHRGFSSGVIPIKVSAELRKSGQGFAWGQHGLRVPVPPRV</sequence>
<dbReference type="HOGENOM" id="CLU_1655224_0_0_1"/>
<dbReference type="InParanoid" id="M1CSG2"/>
<dbReference type="Gramene" id="PGSC0003DMT400073679">
    <property type="protein sequence ID" value="PGSC0003DMT400073679"/>
    <property type="gene ID" value="PGSC0003DMG400028618"/>
</dbReference>
<evidence type="ECO:0000313" key="2">
    <source>
        <dbReference type="EnsemblPlants" id="PGSC0003DMT400073679"/>
    </source>
</evidence>
<accession>M1CSG2</accession>
<evidence type="ECO:0000256" key="1">
    <source>
        <dbReference type="SAM" id="MobiDB-lite"/>
    </source>
</evidence>
<feature type="region of interest" description="Disordered" evidence="1">
    <location>
        <begin position="19"/>
        <end position="40"/>
    </location>
</feature>
<dbReference type="EnsemblPlants" id="PGSC0003DMT400073679">
    <property type="protein sequence ID" value="PGSC0003DMT400073679"/>
    <property type="gene ID" value="PGSC0003DMG400028618"/>
</dbReference>
<proteinExistence type="predicted"/>
<reference evidence="3" key="1">
    <citation type="journal article" date="2011" name="Nature">
        <title>Genome sequence and analysis of the tuber crop potato.</title>
        <authorList>
            <consortium name="The Potato Genome Sequencing Consortium"/>
        </authorList>
    </citation>
    <scope>NUCLEOTIDE SEQUENCE [LARGE SCALE GENOMIC DNA]</scope>
    <source>
        <strain evidence="3">cv. DM1-3 516 R44</strain>
    </source>
</reference>